<dbReference type="Gene3D" id="3.40.50.300">
    <property type="entry name" value="P-loop containing nucleotide triphosphate hydrolases"/>
    <property type="match status" value="1"/>
</dbReference>
<dbReference type="Gene3D" id="3.30.420.240">
    <property type="match status" value="1"/>
</dbReference>
<protein>
    <submittedName>
        <fullName evidence="2">Terminase family protein</fullName>
    </submittedName>
</protein>
<evidence type="ECO:0000313" key="2">
    <source>
        <dbReference type="EMBL" id="MDP8172597.1"/>
    </source>
</evidence>
<accession>A0AAJ6N9A0</accession>
<dbReference type="RefSeq" id="WP_306375179.1">
    <property type="nucleotide sequence ID" value="NZ_JASAYL010000008.1"/>
</dbReference>
<dbReference type="Proteomes" id="UP001236239">
    <property type="component" value="Unassembled WGS sequence"/>
</dbReference>
<dbReference type="InterPro" id="IPR027417">
    <property type="entry name" value="P-loop_NTPase"/>
</dbReference>
<sequence>MTKHKLNPITTVLRERSPMVLLKYQQVWCADESAVKVAEKSRRIGLTWSEAADSALLAASNSGMDVWYVGYNKSMALEFIRDCANWAKYYGLAAEEIEETEEVFLEGKEKESILAFVIRFASGWRITALSSSPSNLRGKQGRAIIDEAAFHPCLRELLKAALAFLMWGGQVRIISTHDGVDNPFYELIQDILAGKYPYSLHTITFKDALEDGLFERICLRKKQEYSLELERQWEAEIRASYGEDAEEELDCIPKSSTGKWLARAMIEQQMKVNTPIIRLKKKDDFGLLREPDRYKIIKKWCKSQLLPILKQLDNSRSHFFGEDFARNGDLTVLSVCSEEQNLEKRVKLMVELGNIPFKQQEQIVMFILKHLPNFAGAAFDARGNGQYLSECATDEYGSLIDCVMLSEKFYREHTAQFKADLEDGILTHLPKDADVLADLRSFEVIKGVPRIPDKRITSADGKTKRHGDAAISLLLMHYASRQLEKTPVKAHSRRKRRANKLTQGY</sequence>
<evidence type="ECO:0000256" key="1">
    <source>
        <dbReference type="SAM" id="MobiDB-lite"/>
    </source>
</evidence>
<evidence type="ECO:0000313" key="3">
    <source>
        <dbReference type="Proteomes" id="UP001236239"/>
    </source>
</evidence>
<feature type="compositionally biased region" description="Basic residues" evidence="1">
    <location>
        <begin position="488"/>
        <end position="499"/>
    </location>
</feature>
<gene>
    <name evidence="2" type="ORF">QJU93_04420</name>
</gene>
<feature type="region of interest" description="Disordered" evidence="1">
    <location>
        <begin position="485"/>
        <end position="505"/>
    </location>
</feature>
<dbReference type="EMBL" id="JASAYQ010000005">
    <property type="protein sequence ID" value="MDP8172597.1"/>
    <property type="molecule type" value="Genomic_DNA"/>
</dbReference>
<dbReference type="InterPro" id="IPR012036">
    <property type="entry name" value="Phage_Mu_Gp28"/>
</dbReference>
<organism evidence="2 3">
    <name type="scientific">Phocoenobacter skyensis</name>
    <dbReference type="NCBI Taxonomy" id="97481"/>
    <lineage>
        <taxon>Bacteria</taxon>
        <taxon>Pseudomonadati</taxon>
        <taxon>Pseudomonadota</taxon>
        <taxon>Gammaproteobacteria</taxon>
        <taxon>Pasteurellales</taxon>
        <taxon>Pasteurellaceae</taxon>
        <taxon>Phocoenobacter</taxon>
    </lineage>
</organism>
<dbReference type="Pfam" id="PF03237">
    <property type="entry name" value="Terminase_6N"/>
    <property type="match status" value="1"/>
</dbReference>
<comment type="caution">
    <text evidence="2">The sequence shown here is derived from an EMBL/GenBank/DDBJ whole genome shotgun (WGS) entry which is preliminary data.</text>
</comment>
<dbReference type="PIRSF" id="PIRSF007056">
    <property type="entry name" value="UCP007056"/>
    <property type="match status" value="1"/>
</dbReference>
<proteinExistence type="predicted"/>
<name>A0AAJ6N9A0_9PAST</name>
<reference evidence="2" key="1">
    <citation type="journal article" date="2023" name="Front. Microbiol.">
        <title>Phylogeography and host specificity of Pasteurellaceae pathogenic to sea-farmed fish in the north-east Atlantic.</title>
        <authorList>
            <person name="Gulla S."/>
            <person name="Colquhoun D.J."/>
            <person name="Olsen A.B."/>
            <person name="Spilsberg B."/>
            <person name="Lagesen K."/>
            <person name="Aakesson C.P."/>
            <person name="Strom S."/>
            <person name="Manji F."/>
            <person name="Birkbeck T.H."/>
            <person name="Nilsen H.K."/>
        </authorList>
    </citation>
    <scope>NUCLEOTIDE SEQUENCE</scope>
    <source>
        <strain evidence="2">TW16_20</strain>
    </source>
</reference>
<dbReference type="AlphaFoldDB" id="A0AAJ6N9A0"/>